<keyword evidence="3" id="KW-1133">Transmembrane helix</keyword>
<protein>
    <submittedName>
        <fullName evidence="4">Putative uroporphyrinogen-III C-methyltransferase</fullName>
        <ecNumber evidence="4">2.1.1.107</ecNumber>
    </submittedName>
</protein>
<evidence type="ECO:0000256" key="1">
    <source>
        <dbReference type="SAM" id="Coils"/>
    </source>
</evidence>
<dbReference type="EMBL" id="MLJW01000006">
    <property type="protein sequence ID" value="OIR16767.1"/>
    <property type="molecule type" value="Genomic_DNA"/>
</dbReference>
<keyword evidence="4" id="KW-0808">Transferase</keyword>
<feature type="region of interest" description="Disordered" evidence="2">
    <location>
        <begin position="1"/>
        <end position="37"/>
    </location>
</feature>
<dbReference type="InterPro" id="IPR007470">
    <property type="entry name" value="HemX"/>
</dbReference>
<gene>
    <name evidence="4" type="primary">hemX_1</name>
    <name evidence="4" type="ORF">GALL_25860</name>
</gene>
<name>A0A1J5T7C0_9ZZZZ</name>
<keyword evidence="1" id="KW-0175">Coiled coil</keyword>
<dbReference type="PANTHER" id="PTHR38043:SF1">
    <property type="entry name" value="PROTEIN HEMX"/>
    <property type="match status" value="1"/>
</dbReference>
<comment type="caution">
    <text evidence="4">The sequence shown here is derived from an EMBL/GenBank/DDBJ whole genome shotgun (WGS) entry which is preliminary data.</text>
</comment>
<feature type="coiled-coil region" evidence="1">
    <location>
        <begin position="72"/>
        <end position="138"/>
    </location>
</feature>
<feature type="compositionally biased region" description="Polar residues" evidence="2">
    <location>
        <begin position="1"/>
        <end position="16"/>
    </location>
</feature>
<proteinExistence type="predicted"/>
<accession>A0A1J5T7C0</accession>
<keyword evidence="3" id="KW-0472">Membrane</keyword>
<dbReference type="PANTHER" id="PTHR38043">
    <property type="entry name" value="PROTEIN HEMX"/>
    <property type="match status" value="1"/>
</dbReference>
<keyword evidence="3" id="KW-0812">Transmembrane</keyword>
<dbReference type="GO" id="GO:0032259">
    <property type="term" value="P:methylation"/>
    <property type="evidence" value="ECO:0007669"/>
    <property type="project" value="UniProtKB-KW"/>
</dbReference>
<evidence type="ECO:0000313" key="4">
    <source>
        <dbReference type="EMBL" id="OIR16767.1"/>
    </source>
</evidence>
<organism evidence="4">
    <name type="scientific">mine drainage metagenome</name>
    <dbReference type="NCBI Taxonomy" id="410659"/>
    <lineage>
        <taxon>unclassified sequences</taxon>
        <taxon>metagenomes</taxon>
        <taxon>ecological metagenomes</taxon>
    </lineage>
</organism>
<dbReference type="GO" id="GO:0004851">
    <property type="term" value="F:uroporphyrin-III C-methyltransferase activity"/>
    <property type="evidence" value="ECO:0007669"/>
    <property type="project" value="UniProtKB-EC"/>
</dbReference>
<sequence length="368" mass="41009">MTDGNETMSETVQPPSSADKAGATPEPAGTPPRPAGGHRLADLFSRLTLTQLTLLVLVVIFIWQWLDAHTQLNQTQQEVARRLSEVEAANKANQMLLAQNQELVRELGGKLGLVESKYAETQNQRAALEALYQEMSSSRDQTALAEVEQMLLIASQQLQLSSNVKAALIAMQQAESRLQRPVFASLKKRIDQDIDRLRALPNIDVPAINLRLDGVVGAIDGLPLAQDAHIQAQKPAAVAEPAAGAWKRFWGEVWQETKYLVRIENTEREEMPLLSPTQTFFLRENLKLRLLSARMALLTRDEVSFRRDLKTSQEWLKRYFDVKAADSAQALATLQKLAASNIAIDMPDISGSLEAVRNYRISHERGAR</sequence>
<dbReference type="EC" id="2.1.1.107" evidence="4"/>
<evidence type="ECO:0000256" key="2">
    <source>
        <dbReference type="SAM" id="MobiDB-lite"/>
    </source>
</evidence>
<reference evidence="4" key="1">
    <citation type="submission" date="2016-10" db="EMBL/GenBank/DDBJ databases">
        <title>Sequence of Gallionella enrichment culture.</title>
        <authorList>
            <person name="Poehlein A."/>
            <person name="Muehling M."/>
            <person name="Daniel R."/>
        </authorList>
    </citation>
    <scope>NUCLEOTIDE SEQUENCE</scope>
</reference>
<feature type="transmembrane region" description="Helical" evidence="3">
    <location>
        <begin position="43"/>
        <end position="66"/>
    </location>
</feature>
<dbReference type="AlphaFoldDB" id="A0A1J5T7C0"/>
<keyword evidence="4" id="KW-0489">Methyltransferase</keyword>
<evidence type="ECO:0000256" key="3">
    <source>
        <dbReference type="SAM" id="Phobius"/>
    </source>
</evidence>
<dbReference type="Pfam" id="PF04375">
    <property type="entry name" value="HemX"/>
    <property type="match status" value="1"/>
</dbReference>